<comment type="caution">
    <text evidence="1">The sequence shown here is derived from an EMBL/GenBank/DDBJ whole genome shotgun (WGS) entry which is preliminary data.</text>
</comment>
<dbReference type="Proteomes" id="UP000295558">
    <property type="component" value="Unassembled WGS sequence"/>
</dbReference>
<dbReference type="InterPro" id="IPR006505">
    <property type="entry name" value="Phage_nucleotide-bp"/>
</dbReference>
<dbReference type="Pfam" id="PF13479">
    <property type="entry name" value="AAA_24"/>
    <property type="match status" value="1"/>
</dbReference>
<accession>A0A4R6ZHI6</accession>
<protein>
    <submittedName>
        <fullName evidence="1">Phage nucleotide-binding protein</fullName>
    </submittedName>
</protein>
<dbReference type="STRING" id="1265846.PROCOU_11273"/>
<dbReference type="NCBIfam" id="TIGR01618">
    <property type="entry name" value="phage_P_loop"/>
    <property type="match status" value="1"/>
</dbReference>
<dbReference type="OrthoDB" id="5413799at2"/>
<organism evidence="1 2">
    <name type="scientific">Listeria rocourtiae</name>
    <dbReference type="NCBI Taxonomy" id="647910"/>
    <lineage>
        <taxon>Bacteria</taxon>
        <taxon>Bacillati</taxon>
        <taxon>Bacillota</taxon>
        <taxon>Bacilli</taxon>
        <taxon>Bacillales</taxon>
        <taxon>Listeriaceae</taxon>
        <taxon>Listeria</taxon>
    </lineage>
</organism>
<dbReference type="EMBL" id="SNZK01000011">
    <property type="protein sequence ID" value="TDR51710.1"/>
    <property type="molecule type" value="Genomic_DNA"/>
</dbReference>
<proteinExistence type="predicted"/>
<sequence>MNIKKASEITTPSAIRLIYGDPGKGKTSTIGFMPGRTLVIDIDGTSSVLKGKDNIDIVDMHDPIIVENGYRIGLPKLLQEIKTNHLDSYDNIVLDNISELETAMLTEYGKHGNNNGVPGIQNYQQLQFWELDLIRYLKTFGKNILITAWEVSDEWQTEAGQIFNRSYPQIRKPILTNVMGLCLQVARLSVSPKTGNRGFTLTPSDAVFAKNQIDDREFCLQEELFNSGDVDAKA</sequence>
<gene>
    <name evidence="1" type="ORF">DFP96_11116</name>
</gene>
<keyword evidence="2" id="KW-1185">Reference proteome</keyword>
<dbReference type="RefSeq" id="WP_036071997.1">
    <property type="nucleotide sequence ID" value="NZ_SNZK01000011.1"/>
</dbReference>
<reference evidence="1 2" key="1">
    <citation type="submission" date="2019-03" db="EMBL/GenBank/DDBJ databases">
        <title>Genomic Encyclopedia of Type Strains, Phase III (KMG-III): the genomes of soil and plant-associated and newly described type strains.</title>
        <authorList>
            <person name="Whitman W."/>
        </authorList>
    </citation>
    <scope>NUCLEOTIDE SEQUENCE [LARGE SCALE GENOMIC DNA]</scope>
    <source>
        <strain evidence="1 2">CECT 7972</strain>
    </source>
</reference>
<name>A0A4R6ZHI6_9LIST</name>
<evidence type="ECO:0000313" key="2">
    <source>
        <dbReference type="Proteomes" id="UP000295558"/>
    </source>
</evidence>
<dbReference type="AlphaFoldDB" id="A0A4R6ZHI6"/>
<evidence type="ECO:0000313" key="1">
    <source>
        <dbReference type="EMBL" id="TDR51710.1"/>
    </source>
</evidence>